<feature type="chain" id="PRO_5019513001" evidence="1">
    <location>
        <begin position="19"/>
        <end position="283"/>
    </location>
</feature>
<dbReference type="AlphaFoldDB" id="A0A420J755"/>
<evidence type="ECO:0000256" key="1">
    <source>
        <dbReference type="SAM" id="SignalP"/>
    </source>
</evidence>
<protein>
    <submittedName>
        <fullName evidence="2">Uncharacterized protein</fullName>
    </submittedName>
</protein>
<organism evidence="2 3">
    <name type="scientific">Golovinomyces cichoracearum</name>
    <dbReference type="NCBI Taxonomy" id="62708"/>
    <lineage>
        <taxon>Eukaryota</taxon>
        <taxon>Fungi</taxon>
        <taxon>Dikarya</taxon>
        <taxon>Ascomycota</taxon>
        <taxon>Pezizomycotina</taxon>
        <taxon>Leotiomycetes</taxon>
        <taxon>Erysiphales</taxon>
        <taxon>Erysiphaceae</taxon>
        <taxon>Golovinomyces</taxon>
    </lineage>
</organism>
<evidence type="ECO:0000313" key="3">
    <source>
        <dbReference type="Proteomes" id="UP000285326"/>
    </source>
</evidence>
<feature type="signal peptide" evidence="1">
    <location>
        <begin position="1"/>
        <end position="18"/>
    </location>
</feature>
<name>A0A420J755_9PEZI</name>
<sequence length="283" mass="32329">MICLAILWAAALSGGIYERAIVYNFIDGTDEIQMLSDLTYHTPYITPMYVPVIEEQQESFEQTSGSYFSGSQRGKAKYFRVKNYASYCNEEKDPVVNLWKLAYGSLKNWEPPRSYYQSNTRQDMNILPKKIETVSNWKTLVTLLSLAQNGVYRISGNNCFFPWSQSRLDLPSISVEKGVSLSLVTLNKYVETLRLEGYTYAFIVDKFHGFNIASVKGKHMHYSNNKVYYFLRASYKLHVAFEKNPPLKSERYNLLHFVIGHSAGSVSSAHDVRVGNSESVLVL</sequence>
<dbReference type="EMBL" id="MCBS01016973">
    <property type="protein sequence ID" value="RKF82615.1"/>
    <property type="molecule type" value="Genomic_DNA"/>
</dbReference>
<comment type="caution">
    <text evidence="2">The sequence shown here is derived from an EMBL/GenBank/DDBJ whole genome shotgun (WGS) entry which is preliminary data.</text>
</comment>
<keyword evidence="1" id="KW-0732">Signal</keyword>
<gene>
    <name evidence="2" type="ORF">GcM1_169005</name>
</gene>
<reference evidence="2 3" key="1">
    <citation type="journal article" date="2018" name="BMC Genomics">
        <title>Comparative genome analyses reveal sequence features reflecting distinct modes of host-adaptation between dicot and monocot powdery mildew.</title>
        <authorList>
            <person name="Wu Y."/>
            <person name="Ma X."/>
            <person name="Pan Z."/>
            <person name="Kale S.D."/>
            <person name="Song Y."/>
            <person name="King H."/>
            <person name="Zhang Q."/>
            <person name="Presley C."/>
            <person name="Deng X."/>
            <person name="Wei C.I."/>
            <person name="Xiao S."/>
        </authorList>
    </citation>
    <scope>NUCLEOTIDE SEQUENCE [LARGE SCALE GENOMIC DNA]</scope>
    <source>
        <strain evidence="2">UMSG1</strain>
    </source>
</reference>
<dbReference type="Proteomes" id="UP000285326">
    <property type="component" value="Unassembled WGS sequence"/>
</dbReference>
<evidence type="ECO:0000313" key="2">
    <source>
        <dbReference type="EMBL" id="RKF82615.1"/>
    </source>
</evidence>
<accession>A0A420J755</accession>
<proteinExistence type="predicted"/>